<evidence type="ECO:0008006" key="4">
    <source>
        <dbReference type="Google" id="ProtNLM"/>
    </source>
</evidence>
<gene>
    <name evidence="2" type="ORF">BREV_BREV_00698</name>
</gene>
<feature type="transmembrane region" description="Helical" evidence="1">
    <location>
        <begin position="82"/>
        <end position="103"/>
    </location>
</feature>
<dbReference type="EMBL" id="UXHF01000009">
    <property type="protein sequence ID" value="VDC52034.1"/>
    <property type="molecule type" value="Genomic_DNA"/>
</dbReference>
<keyword evidence="1" id="KW-1133">Transmembrane helix</keyword>
<feature type="transmembrane region" description="Helical" evidence="1">
    <location>
        <begin position="39"/>
        <end position="61"/>
    </location>
</feature>
<keyword evidence="3" id="KW-1185">Reference proteome</keyword>
<sequence length="266" mass="28428">MIETFLLLLTGHLLADFVFQSDALIARKNTLRGLTEHVVIVTGLTLLLLAPASPLAVAPLAMMAVSHFAMDYAKTRWLGDRLWSFSLDQAVHIGVLVALALAWPDLTEQSLWGTAPSNVQLQIYAVLTVVCGVVIGVPAGGVVIKKLVEPLAPTSPPPIVTLTTASAAAPAVGTQPTAPIIGMRSAGRYIGWLERALTITFILIGHPEGVGFLLAAKSILRFRDVQDQTDRHQAEYIIIGTFLSFGWALFAALATKAALAHWLAPL</sequence>
<accession>A0A7Z8Y7D7</accession>
<dbReference type="Pfam" id="PF11750">
    <property type="entry name" value="DUF3307"/>
    <property type="match status" value="1"/>
</dbReference>
<reference evidence="2 3" key="1">
    <citation type="submission" date="2018-11" db="EMBL/GenBank/DDBJ databases">
        <authorList>
            <person name="Peiro R."/>
            <person name="Begona"/>
            <person name="Cbmso G."/>
            <person name="Lopez M."/>
            <person name="Gonzalez S."/>
            <person name="Sacristan E."/>
            <person name="Castillo E."/>
        </authorList>
    </citation>
    <scope>NUCLEOTIDE SEQUENCE [LARGE SCALE GENOMIC DNA]</scope>
    <source>
        <strain evidence="2">Brev_genome</strain>
    </source>
</reference>
<protein>
    <recommendedName>
        <fullName evidence="4">DUF3307 domain-containing protein</fullName>
    </recommendedName>
</protein>
<keyword evidence="1" id="KW-0812">Transmembrane</keyword>
<dbReference type="RefSeq" id="WP_154725568.1">
    <property type="nucleotide sequence ID" value="NZ_UXHF01000009.1"/>
</dbReference>
<comment type="caution">
    <text evidence="2">The sequence shown here is derived from an EMBL/GenBank/DDBJ whole genome shotgun (WGS) entry which is preliminary data.</text>
</comment>
<evidence type="ECO:0000313" key="2">
    <source>
        <dbReference type="EMBL" id="VDC52034.1"/>
    </source>
</evidence>
<dbReference type="InterPro" id="IPR021737">
    <property type="entry name" value="Phage_phiKZ_Orf197"/>
</dbReference>
<proteinExistence type="predicted"/>
<dbReference type="Proteomes" id="UP000289220">
    <property type="component" value="Unassembled WGS sequence"/>
</dbReference>
<evidence type="ECO:0000256" key="1">
    <source>
        <dbReference type="SAM" id="Phobius"/>
    </source>
</evidence>
<name>A0A7Z8Y7D7_9CAUL</name>
<feature type="transmembrane region" description="Helical" evidence="1">
    <location>
        <begin position="236"/>
        <end position="259"/>
    </location>
</feature>
<evidence type="ECO:0000313" key="3">
    <source>
        <dbReference type="Proteomes" id="UP000289220"/>
    </source>
</evidence>
<dbReference type="AlphaFoldDB" id="A0A7Z8Y7D7"/>
<keyword evidence="1" id="KW-0472">Membrane</keyword>
<feature type="transmembrane region" description="Helical" evidence="1">
    <location>
        <begin position="123"/>
        <end position="144"/>
    </location>
</feature>
<organism evidence="2 3">
    <name type="scientific">Brevundimonas mediterranea</name>
    <dbReference type="NCBI Taxonomy" id="74329"/>
    <lineage>
        <taxon>Bacteria</taxon>
        <taxon>Pseudomonadati</taxon>
        <taxon>Pseudomonadota</taxon>
        <taxon>Alphaproteobacteria</taxon>
        <taxon>Caulobacterales</taxon>
        <taxon>Caulobacteraceae</taxon>
        <taxon>Brevundimonas</taxon>
    </lineage>
</organism>